<dbReference type="GO" id="GO:0003677">
    <property type="term" value="F:DNA binding"/>
    <property type="evidence" value="ECO:0007669"/>
    <property type="project" value="UniProtKB-KW"/>
</dbReference>
<dbReference type="EMBL" id="FOFV01000002">
    <property type="protein sequence ID" value="SEQ30679.1"/>
    <property type="molecule type" value="Genomic_DNA"/>
</dbReference>
<dbReference type="RefSeq" id="WP_089911819.1">
    <property type="nucleotide sequence ID" value="NZ_FOFV01000002.1"/>
</dbReference>
<evidence type="ECO:0000259" key="4">
    <source>
        <dbReference type="PROSITE" id="PS50987"/>
    </source>
</evidence>
<dbReference type="Pfam" id="PF12840">
    <property type="entry name" value="HTH_20"/>
    <property type="match status" value="1"/>
</dbReference>
<evidence type="ECO:0000256" key="2">
    <source>
        <dbReference type="ARBA" id="ARBA00023125"/>
    </source>
</evidence>
<feature type="domain" description="HTH arsR-type" evidence="4">
    <location>
        <begin position="217"/>
        <end position="317"/>
    </location>
</feature>
<evidence type="ECO:0000313" key="5">
    <source>
        <dbReference type="EMBL" id="SEQ30679.1"/>
    </source>
</evidence>
<dbReference type="GO" id="GO:0003700">
    <property type="term" value="F:DNA-binding transcription factor activity"/>
    <property type="evidence" value="ECO:0007669"/>
    <property type="project" value="InterPro"/>
</dbReference>
<protein>
    <submittedName>
        <fullName evidence="5">Helix-turn-helix domain-containing protein</fullName>
    </submittedName>
</protein>
<dbReference type="PANTHER" id="PTHR43132:SF6">
    <property type="entry name" value="HTH-TYPE TRANSCRIPTIONAL REPRESSOR CZRA"/>
    <property type="match status" value="1"/>
</dbReference>
<dbReference type="PROSITE" id="PS50987">
    <property type="entry name" value="HTH_ARSR_2"/>
    <property type="match status" value="1"/>
</dbReference>
<dbReference type="PANTHER" id="PTHR43132">
    <property type="entry name" value="ARSENICAL RESISTANCE OPERON REPRESSOR ARSR-RELATED"/>
    <property type="match status" value="1"/>
</dbReference>
<keyword evidence="3" id="KW-0804">Transcription</keyword>
<accession>A0A1H9EYH9</accession>
<keyword evidence="1" id="KW-0805">Transcription regulation</keyword>
<dbReference type="Gene3D" id="1.10.10.10">
    <property type="entry name" value="Winged helix-like DNA-binding domain superfamily/Winged helix DNA-binding domain"/>
    <property type="match status" value="1"/>
</dbReference>
<proteinExistence type="predicted"/>
<dbReference type="InterPro" id="IPR036390">
    <property type="entry name" value="WH_DNA-bd_sf"/>
</dbReference>
<evidence type="ECO:0000256" key="3">
    <source>
        <dbReference type="ARBA" id="ARBA00023163"/>
    </source>
</evidence>
<keyword evidence="2" id="KW-0238">DNA-binding</keyword>
<dbReference type="InterPro" id="IPR011991">
    <property type="entry name" value="ArsR-like_HTH"/>
</dbReference>
<keyword evidence="6" id="KW-1185">Reference proteome</keyword>
<dbReference type="SMART" id="SM00418">
    <property type="entry name" value="HTH_ARSR"/>
    <property type="match status" value="1"/>
</dbReference>
<dbReference type="AlphaFoldDB" id="A0A1H9EYH9"/>
<organism evidence="5 6">
    <name type="scientific">Lentzea albida</name>
    <dbReference type="NCBI Taxonomy" id="65499"/>
    <lineage>
        <taxon>Bacteria</taxon>
        <taxon>Bacillati</taxon>
        <taxon>Actinomycetota</taxon>
        <taxon>Actinomycetes</taxon>
        <taxon>Pseudonocardiales</taxon>
        <taxon>Pseudonocardiaceae</taxon>
        <taxon>Lentzea</taxon>
    </lineage>
</organism>
<dbReference type="Proteomes" id="UP000199503">
    <property type="component" value="Unassembled WGS sequence"/>
</dbReference>
<dbReference type="InterPro" id="IPR001845">
    <property type="entry name" value="HTH_ArsR_DNA-bd_dom"/>
</dbReference>
<dbReference type="InterPro" id="IPR045981">
    <property type="entry name" value="DUF5937"/>
</dbReference>
<sequence length="324" mass="35451">MIEFVLGESDMVDVRFAVSPLNELTLSLRVLKNPAKYPLHLPWARGIRDVDAEVLLALSTGRGWTPDFLSPRPTTPFTRIEDEFAALRETSTRTMRRDFRALFGGVPDVLRDRHRVLGALESYWHTALSGQWDRMRAVLEADIAHRGRAMAQHGLAVMLSGISERITFKSPVVQVRIAGAPPRRVEAGGHGLTLVPSVFARRTAVPVDPGAPPLLIYSARGAGTVWETGRCRGPEALAGVLGQVRADLLAELAQPRSSTDIARRTGVTTSAVNQHLRALRDAGLLTSQRHGRSVVYARTELGDALISHKVERGSEAAEPLFART</sequence>
<reference evidence="6" key="1">
    <citation type="submission" date="2016-10" db="EMBL/GenBank/DDBJ databases">
        <authorList>
            <person name="Varghese N."/>
            <person name="Submissions S."/>
        </authorList>
    </citation>
    <scope>NUCLEOTIDE SEQUENCE [LARGE SCALE GENOMIC DNA]</scope>
    <source>
        <strain evidence="6">DSM 44437</strain>
    </source>
</reference>
<dbReference type="InterPro" id="IPR036388">
    <property type="entry name" value="WH-like_DNA-bd_sf"/>
</dbReference>
<evidence type="ECO:0000313" key="6">
    <source>
        <dbReference type="Proteomes" id="UP000199503"/>
    </source>
</evidence>
<dbReference type="CDD" id="cd00090">
    <property type="entry name" value="HTH_ARSR"/>
    <property type="match status" value="1"/>
</dbReference>
<gene>
    <name evidence="5" type="ORF">SAMN04488000_102470</name>
</gene>
<dbReference type="InterPro" id="IPR051011">
    <property type="entry name" value="Metal_resp_trans_reg"/>
</dbReference>
<name>A0A1H9EYH9_9PSEU</name>
<dbReference type="SUPFAM" id="SSF46785">
    <property type="entry name" value="Winged helix' DNA-binding domain"/>
    <property type="match status" value="1"/>
</dbReference>
<evidence type="ECO:0000256" key="1">
    <source>
        <dbReference type="ARBA" id="ARBA00023015"/>
    </source>
</evidence>
<dbReference type="Pfam" id="PF19361">
    <property type="entry name" value="DUF5937"/>
    <property type="match status" value="1"/>
</dbReference>
<dbReference type="STRING" id="65499.SAMN04488000_102470"/>
<dbReference type="OrthoDB" id="3460651at2"/>